<dbReference type="InterPro" id="IPR052155">
    <property type="entry name" value="Biofilm_reg_signaling"/>
</dbReference>
<feature type="domain" description="GGDEF" evidence="1">
    <location>
        <begin position="297"/>
        <end position="430"/>
    </location>
</feature>
<proteinExistence type="predicted"/>
<dbReference type="CDD" id="cd01949">
    <property type="entry name" value="GGDEF"/>
    <property type="match status" value="1"/>
</dbReference>
<dbReference type="PROSITE" id="PS50887">
    <property type="entry name" value="GGDEF"/>
    <property type="match status" value="1"/>
</dbReference>
<gene>
    <name evidence="2" type="ORF">OFBG_00851</name>
</gene>
<keyword evidence="3" id="KW-1185">Reference proteome</keyword>
<dbReference type="Gene3D" id="3.30.70.270">
    <property type="match status" value="1"/>
</dbReference>
<dbReference type="SUPFAM" id="SSF55073">
    <property type="entry name" value="Nucleotide cyclase"/>
    <property type="match status" value="1"/>
</dbReference>
<dbReference type="InterPro" id="IPR043128">
    <property type="entry name" value="Rev_trsase/Diguanyl_cyclase"/>
</dbReference>
<dbReference type="Gene3D" id="3.30.450.20">
    <property type="entry name" value="PAS domain"/>
    <property type="match status" value="1"/>
</dbReference>
<protein>
    <submittedName>
        <fullName evidence="2">Diguanylate cyclase (GGDEF) domain protein</fullName>
    </submittedName>
</protein>
<dbReference type="HOGENOM" id="CLU_594111_0_0_4"/>
<sequence>MICKAFSFDGALVYEADQAHDFNLMERHLLHEFPLCETFAINSIDPEFRSHMAKSVVTSIDKKEDNTTGERQLLETLSATHVTAFSVVDENARIFGLIVFLKTGSGKALLDEDHKRISVLLAMLGRYIGVRVYQNKISFAKNSLESILDNTGIDIYVNDFHTHKVLWVNKSMAAPYGGPSAFLGKVCWQVLFPGQDGPCEFCPQKNLLDEDGNPSKVYIWDYQRPFDGSWFRVFSAAFRWVDGRLAHVVSSADITDNKRNEELIEYLANFDSLTGLPNRRKLINDCTILIDHIQNRGNGYLLFFDLDGFKAINDNYGHDSGDEFLIQLGEFFLGIPMLKNRMYRHGGDEFVALINGSVMKDNIRSLVNFIHERFKKPWPLKKGNVFCNTSVGVACYPEDGNTSEELIRKADHAMYEIKKKGGAGICFYEEIEAFDSPANNPVLLQKS</sequence>
<dbReference type="STRING" id="847.BRW83_1308"/>
<dbReference type="Pfam" id="PF00990">
    <property type="entry name" value="GGDEF"/>
    <property type="match status" value="1"/>
</dbReference>
<evidence type="ECO:0000313" key="2">
    <source>
        <dbReference type="EMBL" id="EEO29823.1"/>
    </source>
</evidence>
<dbReference type="SUPFAM" id="SSF55785">
    <property type="entry name" value="PYP-like sensor domain (PAS domain)"/>
    <property type="match status" value="1"/>
</dbReference>
<dbReference type="InterPro" id="IPR000160">
    <property type="entry name" value="GGDEF_dom"/>
</dbReference>
<dbReference type="AlphaFoldDB" id="C3X9E7"/>
<evidence type="ECO:0000259" key="1">
    <source>
        <dbReference type="PROSITE" id="PS50887"/>
    </source>
</evidence>
<dbReference type="InterPro" id="IPR029787">
    <property type="entry name" value="Nucleotide_cyclase"/>
</dbReference>
<dbReference type="EMBL" id="GG658170">
    <property type="protein sequence ID" value="EEO29823.1"/>
    <property type="molecule type" value="Genomic_DNA"/>
</dbReference>
<dbReference type="InterPro" id="IPR035965">
    <property type="entry name" value="PAS-like_dom_sf"/>
</dbReference>
<reference evidence="2 3" key="1">
    <citation type="submission" date="2009-02" db="EMBL/GenBank/DDBJ databases">
        <title>The Genome Sequence of Oxalobacter formigenes OXCC13.</title>
        <authorList>
            <consortium name="The Broad Institute Genome Sequencing Platform"/>
            <person name="Ward D."/>
            <person name="Young S.K."/>
            <person name="Kodira C.D."/>
            <person name="Zeng Q."/>
            <person name="Koehrsen M."/>
            <person name="Alvarado L."/>
            <person name="Berlin A."/>
            <person name="Borenstein D."/>
            <person name="Chen Z."/>
            <person name="Engels R."/>
            <person name="Freedman E."/>
            <person name="Gellesch M."/>
            <person name="Goldberg J."/>
            <person name="Griggs A."/>
            <person name="Gujja S."/>
            <person name="Heiman D."/>
            <person name="Hepburn T."/>
            <person name="Howarth C."/>
            <person name="Jen D."/>
            <person name="Larson L."/>
            <person name="Lewis B."/>
            <person name="Mehta T."/>
            <person name="Park D."/>
            <person name="Pearson M."/>
            <person name="Roberts A."/>
            <person name="Saif S."/>
            <person name="Shea T."/>
            <person name="Shenoy N."/>
            <person name="Sisk P."/>
            <person name="Stolte C."/>
            <person name="Sykes S."/>
            <person name="Walk T."/>
            <person name="White J."/>
            <person name="Yandava C."/>
            <person name="Allison M.J."/>
            <person name="Lander E."/>
            <person name="Nusbaum C."/>
            <person name="Galagan J."/>
            <person name="Birren B."/>
        </authorList>
    </citation>
    <scope>NUCLEOTIDE SEQUENCE [LARGE SCALE GENOMIC DNA]</scope>
    <source>
        <strain evidence="2 3">OXCC13</strain>
    </source>
</reference>
<dbReference type="Proteomes" id="UP000005089">
    <property type="component" value="Unassembled WGS sequence"/>
</dbReference>
<dbReference type="SMART" id="SM00267">
    <property type="entry name" value="GGDEF"/>
    <property type="match status" value="1"/>
</dbReference>
<dbReference type="eggNOG" id="COG2199">
    <property type="taxonomic scope" value="Bacteria"/>
</dbReference>
<organism evidence="2 3">
    <name type="scientific">Oxalobacter formigenes OXCC13</name>
    <dbReference type="NCBI Taxonomy" id="556269"/>
    <lineage>
        <taxon>Bacteria</taxon>
        <taxon>Pseudomonadati</taxon>
        <taxon>Pseudomonadota</taxon>
        <taxon>Betaproteobacteria</taxon>
        <taxon>Burkholderiales</taxon>
        <taxon>Oxalobacteraceae</taxon>
        <taxon>Oxalobacter</taxon>
    </lineage>
</organism>
<evidence type="ECO:0000313" key="3">
    <source>
        <dbReference type="Proteomes" id="UP000005089"/>
    </source>
</evidence>
<dbReference type="PANTHER" id="PTHR44757:SF2">
    <property type="entry name" value="BIOFILM ARCHITECTURE MAINTENANCE PROTEIN MBAA"/>
    <property type="match status" value="1"/>
</dbReference>
<accession>C3X9E7</accession>
<dbReference type="NCBIfam" id="TIGR00254">
    <property type="entry name" value="GGDEF"/>
    <property type="match status" value="1"/>
</dbReference>
<name>C3X9E7_OXAFO</name>
<dbReference type="PANTHER" id="PTHR44757">
    <property type="entry name" value="DIGUANYLATE CYCLASE DGCP"/>
    <property type="match status" value="1"/>
</dbReference>